<dbReference type="AlphaFoldDB" id="A0A9Q9DUW4"/>
<gene>
    <name evidence="3" type="ORF">yc1106_06090</name>
</gene>
<evidence type="ECO:0000313" key="3">
    <source>
        <dbReference type="EMBL" id="USP78816.1"/>
    </source>
</evidence>
<proteinExistence type="predicted"/>
<organism evidence="3 4">
    <name type="scientific">Curvularia clavata</name>
    <dbReference type="NCBI Taxonomy" id="95742"/>
    <lineage>
        <taxon>Eukaryota</taxon>
        <taxon>Fungi</taxon>
        <taxon>Dikarya</taxon>
        <taxon>Ascomycota</taxon>
        <taxon>Pezizomycotina</taxon>
        <taxon>Dothideomycetes</taxon>
        <taxon>Pleosporomycetidae</taxon>
        <taxon>Pleosporales</taxon>
        <taxon>Pleosporineae</taxon>
        <taxon>Pleosporaceae</taxon>
        <taxon>Curvularia</taxon>
    </lineage>
</organism>
<dbReference type="PANTHER" id="PTHR33112:SF16">
    <property type="entry name" value="HETEROKARYON INCOMPATIBILITY DOMAIN-CONTAINING PROTEIN"/>
    <property type="match status" value="1"/>
</dbReference>
<sequence>MLQYMGTRQPPRKYVVPEPDNITLPPSYPCEICYTRVWVPELFEGIKAAPVDQDRVSIHYPVTSEELRRSVFGECGFCKTIADGVHGKIFLDELYERLERSDSASGSNTSDDIEGSDEATDKQPKDTDSAWTAASAFNEEELENDFTGGWDVWEDRDTLVEACQFKIDLSFERGHAGLFTFLNARIEAVDDVDHPNNLQKLRGEKAVELRYHMNSKGMLDRLAVLEDVLRTRKQGQKTLPISPPWTADCRLGAETNMQMLKAWMGSLEPIPRSSRATANYLPSRLIYVGDENRLRVVHTSTMKEREPEFAALSYVWGTNQSFVLLSTTEELLTTGFEIGQLPKTIQDAITVTSRIELEYIWVDALCIMQDSDEDKAQELPKMRSIYKFAAVTLVASVANSATEGFLHHIEEKYDYFIEPVTIHFPLDMESPTSSQIILSYPADYKRWKDPINSRGWTFQELILSTRAIIFSYRGIQTIDRTSSMGADGSSSGKDPQLPNLPWSGQMFSLATSPENTRQVWLAIRGEYSRRMLSYQGDKLVAVSAIAEELGQLYKGRYLAGMWERDLAVDLQWSCPRTAVMDDDHNRKPRAKEYVAPSWSWASVNGAVEDFVHVWEDEGEDGGIGYKDNLGFEVISCDVELTMPGFEYGAVTSGTLVARGRLSKLIWHPYPDDDYHKNLEYDGYLSGLAESDENDSVHTETEAGDAILDALDPGVYEGVEVSCLAGRLTENVPGRDDVEGIMLLPTTDERYRRIGFFRAKPWVFEKREIEVVTIV</sequence>
<dbReference type="EMBL" id="CP089277">
    <property type="protein sequence ID" value="USP78816.1"/>
    <property type="molecule type" value="Genomic_DNA"/>
</dbReference>
<feature type="domain" description="Heterokaryon incompatibility" evidence="2">
    <location>
        <begin position="309"/>
        <end position="460"/>
    </location>
</feature>
<dbReference type="PANTHER" id="PTHR33112">
    <property type="entry name" value="DOMAIN PROTEIN, PUTATIVE-RELATED"/>
    <property type="match status" value="1"/>
</dbReference>
<feature type="compositionally biased region" description="Basic and acidic residues" evidence="1">
    <location>
        <begin position="119"/>
        <end position="128"/>
    </location>
</feature>
<dbReference type="OrthoDB" id="5125733at2759"/>
<name>A0A9Q9DUW4_CURCL</name>
<feature type="region of interest" description="Disordered" evidence="1">
    <location>
        <begin position="101"/>
        <end position="130"/>
    </location>
</feature>
<evidence type="ECO:0000256" key="1">
    <source>
        <dbReference type="SAM" id="MobiDB-lite"/>
    </source>
</evidence>
<reference evidence="3" key="1">
    <citation type="submission" date="2021-12" db="EMBL/GenBank/DDBJ databases">
        <title>Curvularia clavata genome.</title>
        <authorList>
            <person name="Cao Y."/>
        </authorList>
    </citation>
    <scope>NUCLEOTIDE SEQUENCE</scope>
    <source>
        <strain evidence="3">Yc1106</strain>
    </source>
</reference>
<dbReference type="Proteomes" id="UP001056012">
    <property type="component" value="Chromosome 4"/>
</dbReference>
<protein>
    <submittedName>
        <fullName evidence="3">HET-domain-containing protein</fullName>
    </submittedName>
</protein>
<accession>A0A9Q9DUW4</accession>
<evidence type="ECO:0000313" key="4">
    <source>
        <dbReference type="Proteomes" id="UP001056012"/>
    </source>
</evidence>
<evidence type="ECO:0000259" key="2">
    <source>
        <dbReference type="Pfam" id="PF06985"/>
    </source>
</evidence>
<dbReference type="Pfam" id="PF06985">
    <property type="entry name" value="HET"/>
    <property type="match status" value="1"/>
</dbReference>
<dbReference type="InterPro" id="IPR010730">
    <property type="entry name" value="HET"/>
</dbReference>
<dbReference type="VEuPathDB" id="FungiDB:yc1106_06090"/>
<keyword evidence="4" id="KW-1185">Reference proteome</keyword>